<dbReference type="InterPro" id="IPR001506">
    <property type="entry name" value="Peptidase_M12A"/>
</dbReference>
<dbReference type="PANTHER" id="PTHR10127">
    <property type="entry name" value="DISCOIDIN, CUB, EGF, LAMININ , AND ZINC METALLOPROTEASE DOMAIN CONTAINING"/>
    <property type="match status" value="1"/>
</dbReference>
<dbReference type="Proteomes" id="UP000234323">
    <property type="component" value="Unassembled WGS sequence"/>
</dbReference>
<dbReference type="GO" id="GO:0004222">
    <property type="term" value="F:metalloendopeptidase activity"/>
    <property type="evidence" value="ECO:0007669"/>
    <property type="project" value="InterPro"/>
</dbReference>
<evidence type="ECO:0000259" key="2">
    <source>
        <dbReference type="PROSITE" id="PS51864"/>
    </source>
</evidence>
<evidence type="ECO:0000313" key="4">
    <source>
        <dbReference type="Proteomes" id="UP000234323"/>
    </source>
</evidence>
<organism evidence="3 4">
    <name type="scientific">Rhizophagus irregularis</name>
    <dbReference type="NCBI Taxonomy" id="588596"/>
    <lineage>
        <taxon>Eukaryota</taxon>
        <taxon>Fungi</taxon>
        <taxon>Fungi incertae sedis</taxon>
        <taxon>Mucoromycota</taxon>
        <taxon>Glomeromycotina</taxon>
        <taxon>Glomeromycetes</taxon>
        <taxon>Glomerales</taxon>
        <taxon>Glomeraceae</taxon>
        <taxon>Rhizophagus</taxon>
    </lineage>
</organism>
<feature type="domain" description="Peptidase M12A" evidence="2">
    <location>
        <begin position="8"/>
        <end position="89"/>
    </location>
</feature>
<keyword evidence="4" id="KW-1185">Reference proteome</keyword>
<dbReference type="VEuPathDB" id="FungiDB:RhiirA1_467151"/>
<evidence type="ECO:0000313" key="3">
    <source>
        <dbReference type="EMBL" id="PKY40471.1"/>
    </source>
</evidence>
<gene>
    <name evidence="3" type="ORF">RhiirA4_415888</name>
</gene>
<accession>A0A2I1G1M3</accession>
<dbReference type="PROSITE" id="PS51864">
    <property type="entry name" value="ASTACIN"/>
    <property type="match status" value="1"/>
</dbReference>
<evidence type="ECO:0000256" key="1">
    <source>
        <dbReference type="PROSITE-ProRule" id="PRU01211"/>
    </source>
</evidence>
<proteinExistence type="predicted"/>
<dbReference type="PANTHER" id="PTHR10127:SF850">
    <property type="entry name" value="METALLOENDOPEPTIDASE"/>
    <property type="match status" value="1"/>
</dbReference>
<dbReference type="VEuPathDB" id="FungiDB:RhiirFUN_025748"/>
<dbReference type="EMBL" id="LLXI01000102">
    <property type="protein sequence ID" value="PKY40471.1"/>
    <property type="molecule type" value="Genomic_DNA"/>
</dbReference>
<comment type="caution">
    <text evidence="1">Lacks conserved residue(s) required for the propagation of feature annotation.</text>
</comment>
<sequence length="186" mass="21260">MCKPCSDVCINDPTKLWEEGIVPYKFDNMVSSELIHFVNKAMEEITMFSPIKFVERTNQIDYVKIVNKGGYWSYVGKQGGEQELSVTKGWPIQSVVLCTNYYTRVVCTMSTLILTETNICSFKATVTITEDMSQMTSGSCMKLKSEVKRDFEIGQREMLSEGDIKAINMLYLDSTPYPKSEDNRFK</sequence>
<reference evidence="3 4" key="1">
    <citation type="submission" date="2015-10" db="EMBL/GenBank/DDBJ databases">
        <title>Genome analyses suggest a sexual origin of heterokaryosis in a supposedly ancient asexual fungus.</title>
        <authorList>
            <person name="Ropars J."/>
            <person name="Sedzielewska K."/>
            <person name="Noel J."/>
            <person name="Charron P."/>
            <person name="Farinelli L."/>
            <person name="Marton T."/>
            <person name="Kruger M."/>
            <person name="Pelin A."/>
            <person name="Brachmann A."/>
            <person name="Corradi N."/>
        </authorList>
    </citation>
    <scope>NUCLEOTIDE SEQUENCE [LARGE SCALE GENOMIC DNA]</scope>
    <source>
        <strain evidence="3 4">A4</strain>
    </source>
</reference>
<dbReference type="InterPro" id="IPR024079">
    <property type="entry name" value="MetalloPept_cat_dom_sf"/>
</dbReference>
<dbReference type="GO" id="GO:0006508">
    <property type="term" value="P:proteolysis"/>
    <property type="evidence" value="ECO:0007669"/>
    <property type="project" value="InterPro"/>
</dbReference>
<dbReference type="SUPFAM" id="SSF55486">
    <property type="entry name" value="Metalloproteases ('zincins'), catalytic domain"/>
    <property type="match status" value="1"/>
</dbReference>
<comment type="caution">
    <text evidence="3">The sequence shown here is derived from an EMBL/GenBank/DDBJ whole genome shotgun (WGS) entry which is preliminary data.</text>
</comment>
<name>A0A2I1G1M3_9GLOM</name>
<protein>
    <submittedName>
        <fullName evidence="3">Zincin</fullName>
    </submittedName>
</protein>
<dbReference type="Pfam" id="PF01400">
    <property type="entry name" value="Astacin"/>
    <property type="match status" value="1"/>
</dbReference>
<dbReference type="Gene3D" id="3.40.390.10">
    <property type="entry name" value="Collagenase (Catalytic Domain)"/>
    <property type="match status" value="1"/>
</dbReference>
<dbReference type="AlphaFoldDB" id="A0A2I1G1M3"/>
<dbReference type="VEuPathDB" id="FungiDB:FUN_019516"/>